<proteinExistence type="predicted"/>
<dbReference type="EMBL" id="CAHIKZ030005601">
    <property type="protein sequence ID" value="CAE1331340.1"/>
    <property type="molecule type" value="Genomic_DNA"/>
</dbReference>
<reference evidence="1" key="1">
    <citation type="submission" date="2021-01" db="EMBL/GenBank/DDBJ databases">
        <authorList>
            <person name="Li R."/>
            <person name="Bekaert M."/>
        </authorList>
    </citation>
    <scope>NUCLEOTIDE SEQUENCE</scope>
    <source>
        <strain evidence="1">Farmed</strain>
    </source>
</reference>
<dbReference type="SUPFAM" id="SSF47923">
    <property type="entry name" value="Ypt/Rab-GAP domain of gyp1p"/>
    <property type="match status" value="1"/>
</dbReference>
<dbReference type="OrthoDB" id="70142at2759"/>
<comment type="caution">
    <text evidence="1">The sequence shown here is derived from an EMBL/GenBank/DDBJ whole genome shotgun (WGS) entry which is preliminary data.</text>
</comment>
<dbReference type="Proteomes" id="UP000597762">
    <property type="component" value="Unassembled WGS sequence"/>
</dbReference>
<accession>A0A812EW53</accession>
<evidence type="ECO:0000313" key="2">
    <source>
        <dbReference type="Proteomes" id="UP000597762"/>
    </source>
</evidence>
<organism evidence="1 2">
    <name type="scientific">Acanthosepion pharaonis</name>
    <name type="common">Pharaoh cuttlefish</name>
    <name type="synonym">Sepia pharaonis</name>
    <dbReference type="NCBI Taxonomy" id="158019"/>
    <lineage>
        <taxon>Eukaryota</taxon>
        <taxon>Metazoa</taxon>
        <taxon>Spiralia</taxon>
        <taxon>Lophotrochozoa</taxon>
        <taxon>Mollusca</taxon>
        <taxon>Cephalopoda</taxon>
        <taxon>Coleoidea</taxon>
        <taxon>Decapodiformes</taxon>
        <taxon>Sepiida</taxon>
        <taxon>Sepiina</taxon>
        <taxon>Sepiidae</taxon>
        <taxon>Acanthosepion</taxon>
    </lineage>
</organism>
<protein>
    <submittedName>
        <fullName evidence="1">Uncharacterized protein</fullName>
    </submittedName>
</protein>
<name>A0A812EW53_ACAPH</name>
<dbReference type="Gene3D" id="1.10.472.80">
    <property type="entry name" value="Ypt/Rab-GAP domain of gyp1p, domain 3"/>
    <property type="match status" value="1"/>
</dbReference>
<evidence type="ECO:0000313" key="1">
    <source>
        <dbReference type="EMBL" id="CAE1331340.1"/>
    </source>
</evidence>
<keyword evidence="2" id="KW-1185">Reference proteome</keyword>
<sequence>MSTEFITHLYGLHVDGKLHSGLHVWLQSCNLQTLQPTVSWFQVQDIFAKTYTALEETQHTSREVKLALFQLLGGPFMVKYFPNIQVEPCTSEPSTQILQDMHTWLRQQLLVVANEIGFHSVFSCNTSSEKTSDEIQILRRYIATMAQNNLDLFLLKDKQERKKIKNSNVNSHANSLLVMANAVSKFHSKYEWKGNRKSSEHIACVKQVQCNESINQELCSHQSEAIGEIVSSILLKHPHKTTTVTSALSGYRLPTSLRRHLWKKVLFQSQKHLLKKGNIEQLVRLEFGQIIQQNCQELKIKNATKSPINCLIENAVIETYSKIPSLNKFGTDTHLKEASRVLNVLYVYDRTYQPCLIYWLLALQITFPINTKDPVQIGEHVCELAMYLTLVRTSCFPYQLHVLTIAKQVLDILKEHDPVLHAHLHQIAAVNVQNDTKEVLTKNYMVNKKKTEIVSSDLKHLNSSELQHFLSFSMEHLAPSDPVFYIYKWIREGFVSVLDTAAMWWLWDQCFLQNWNPKVLCDVTVALIFLLRPYFLDANDNPQMEKVFLNDPQQLFTKDIQKAWIHIQNQRPLVEVPKINRQHFQLCQRADIHTSDPFSILENITCSKSMTSFILEDVHLKLEFLPSVLQESNGKVFQIPWSKSPNMDNLVINVRSQFCQTTVAAKHVTGPYSKLKTKVDVAGRLTTVLSVDSRFQFQFYDTVQYKSEIKQGGYPYVIISVHYIEGINIVPLGWASIALVELDAWNSQKWIGINQQETFFPLHPGDIPVELGVSETYIPVDQINLSKYLLGYNSEIFLTLTIDGQGTTECGHERNICESRNENVEESQQMENWVKHIPPDELINLEPKATNKDTFDIYIDCVRFIPDSASIIKVTVSLLQQKCKDLSQKGSFLPNLDGPARSPIFSAISSRLVVNVDKSALSPESLLLVTLYTVEMLSGQLTIVGCCLMSLYYKENKKKVLLRVGGHQLCVQNGNVVIGQGKKPSISTLVSYPKIPAASVLVRILPHSVNAIPPPSYSSGYYKSENCKPNSSEERILQSYKEQNCYPFTVSDMIWKLQTLLQIPTEERKEEMQAWYEKQMDSDQMKSPDSVLNILQCVWYRNKIGLQVKVERAFLLQYEDIYVQCFGQVFPGKKSDILQDEKENKFVTLKHDYDSQLHSPVWQDEAKLLHPIYNENTCLVLQLVGIRVAYHPSKDHNQPGIICSPDGTDIQFNDDAVIAWTAFNLFDKYAVQMGYHHLPLVSGRPSLETLQQLCTESSSSVLLSELQNKKSNSSLLVSLWDGHFHLEDVPSMPLHEDLLKAIVSGKSNLKSRLQSNRGNAKSRRGKKFSDLVLENFEKKIRLKGTNSTIYEKEQKFFEKVVTNKFYNLIESFLLTAGSGPL</sequence>
<gene>
    <name evidence="1" type="ORF">SPHA_80542</name>
</gene>
<dbReference type="InterPro" id="IPR035969">
    <property type="entry name" value="Rab-GAP_TBC_sf"/>
</dbReference>